<accession>A0ABN9TJ38</accession>
<keyword evidence="2" id="KW-1133">Transmembrane helix</keyword>
<feature type="compositionally biased region" description="Basic and acidic residues" evidence="1">
    <location>
        <begin position="379"/>
        <end position="388"/>
    </location>
</feature>
<feature type="transmembrane region" description="Helical" evidence="2">
    <location>
        <begin position="91"/>
        <end position="113"/>
    </location>
</feature>
<name>A0ABN9TJ38_9DINO</name>
<feature type="transmembrane region" description="Helical" evidence="2">
    <location>
        <begin position="62"/>
        <end position="79"/>
    </location>
</feature>
<feature type="region of interest" description="Disordered" evidence="1">
    <location>
        <begin position="491"/>
        <end position="597"/>
    </location>
</feature>
<feature type="region of interest" description="Disordered" evidence="1">
    <location>
        <begin position="631"/>
        <end position="653"/>
    </location>
</feature>
<keyword evidence="2" id="KW-0812">Transmembrane</keyword>
<feature type="region of interest" description="Disordered" evidence="1">
    <location>
        <begin position="778"/>
        <end position="827"/>
    </location>
</feature>
<evidence type="ECO:0000313" key="3">
    <source>
        <dbReference type="EMBL" id="CAK0845948.1"/>
    </source>
</evidence>
<feature type="region of interest" description="Disordered" evidence="1">
    <location>
        <begin position="375"/>
        <end position="429"/>
    </location>
</feature>
<evidence type="ECO:0008006" key="5">
    <source>
        <dbReference type="Google" id="ProtNLM"/>
    </source>
</evidence>
<evidence type="ECO:0000256" key="1">
    <source>
        <dbReference type="SAM" id="MobiDB-lite"/>
    </source>
</evidence>
<feature type="compositionally biased region" description="Low complexity" evidence="1">
    <location>
        <begin position="778"/>
        <end position="798"/>
    </location>
</feature>
<keyword evidence="2" id="KW-0472">Membrane</keyword>
<feature type="compositionally biased region" description="Low complexity" evidence="1">
    <location>
        <begin position="534"/>
        <end position="544"/>
    </location>
</feature>
<feature type="compositionally biased region" description="Basic and acidic residues" evidence="1">
    <location>
        <begin position="508"/>
        <end position="518"/>
    </location>
</feature>
<feature type="transmembrane region" description="Helical" evidence="2">
    <location>
        <begin position="282"/>
        <end position="303"/>
    </location>
</feature>
<evidence type="ECO:0000313" key="4">
    <source>
        <dbReference type="Proteomes" id="UP001189429"/>
    </source>
</evidence>
<feature type="transmembrane region" description="Helical" evidence="2">
    <location>
        <begin position="258"/>
        <end position="276"/>
    </location>
</feature>
<sequence>MEFILGGAAASLFTYNRANFMFDKTQQQERLFTGQEMLVKQFELYREDVRDLMELTVAKMDNYLVINVILLTSAVLLMSEGRPEPEMSPEWLHWLYAITNAGAMLYILLSVWLGMHASIAAHSFGVRMLTQYVRLPIPTKEQMDIGRARANQYEEQEVGDMFRIPVLKLQAKRLNAVMNNDTNQEDDESESGDAPTSRREQAATVEHIQRFRELQANWQAYDAYTRVCMAMGTNQLLQATSYYCLTMLICENHTPSRAAVVVVMAMSAWLIIRLDVCISRKLLALAALLLFFGPTAAMACLLLDPQYTDYDVPDVWKSLGDYMVPLVFLTQLAWVGFVVYLAWGKNADGVVLPIKFRAVLYLDVFGRLSQTPESAAQGRARDRLERMASRGSAWQEPSGSPRSPPPGAASDGPEGSWGSARSGDAAAPAARRAHLQGLAAHCRRRLAAVSDDLGKWEGDAVAACLTEDDTTVLDDVASLRTLLESISGDIQQATPAGTPMDTPLSEGARLENERRQVPRAECSSSRARGRAGARGRAAGPSAGAAGAGGAARPGDSQRWRRPQRRRGARRRGAGGRRAWRELLPAGRRRQRAAPPQAAGADAVEDFLSGQFLSHGRVGLRRSVVLREAAEREPPADTGAARQEQHAVAASGHGAAQAHLRGALAARVLQPQGAGLLRHAGGALRAGAGDLRRARAAARRRAHAASAGRVSQVRPWLSGGRAPRRRRGLRRRRVLGAAAQRHWEERAALRPERRARRAAGAARGALACRGGWARRAALGAAGRGRQAHPPGLPGGVRPRVGAERRGGRRRRRREGARLGGGRARHPGAGQAAARLALRRPAAAIVAAAHGRRLGRGVRRARARATLRGRRGRGRVGWHLECGRSAPKVGDGHSARGVGGAEKIPSHDVRSRHHAQRSGHSSG</sequence>
<gene>
    <name evidence="3" type="ORF">PCOR1329_LOCUS39586</name>
</gene>
<proteinExistence type="predicted"/>
<keyword evidence="4" id="KW-1185">Reference proteome</keyword>
<protein>
    <recommendedName>
        <fullName evidence="5">Pumilio domain member 4</fullName>
    </recommendedName>
</protein>
<reference evidence="3" key="1">
    <citation type="submission" date="2023-10" db="EMBL/GenBank/DDBJ databases">
        <authorList>
            <person name="Chen Y."/>
            <person name="Shah S."/>
            <person name="Dougan E. K."/>
            <person name="Thang M."/>
            <person name="Chan C."/>
        </authorList>
    </citation>
    <scope>NUCLEOTIDE SEQUENCE [LARGE SCALE GENOMIC DNA]</scope>
</reference>
<dbReference type="Proteomes" id="UP001189429">
    <property type="component" value="Unassembled WGS sequence"/>
</dbReference>
<evidence type="ECO:0000256" key="2">
    <source>
        <dbReference type="SAM" id="Phobius"/>
    </source>
</evidence>
<feature type="region of interest" description="Disordered" evidence="1">
    <location>
        <begin position="883"/>
        <end position="921"/>
    </location>
</feature>
<feature type="transmembrane region" description="Helical" evidence="2">
    <location>
        <begin position="324"/>
        <end position="343"/>
    </location>
</feature>
<feature type="compositionally biased region" description="Low complexity" evidence="1">
    <location>
        <begin position="408"/>
        <end position="429"/>
    </location>
</feature>
<organism evidence="3 4">
    <name type="scientific">Prorocentrum cordatum</name>
    <dbReference type="NCBI Taxonomy" id="2364126"/>
    <lineage>
        <taxon>Eukaryota</taxon>
        <taxon>Sar</taxon>
        <taxon>Alveolata</taxon>
        <taxon>Dinophyceae</taxon>
        <taxon>Prorocentrales</taxon>
        <taxon>Prorocentraceae</taxon>
        <taxon>Prorocentrum</taxon>
    </lineage>
</organism>
<dbReference type="EMBL" id="CAUYUJ010014781">
    <property type="protein sequence ID" value="CAK0845948.1"/>
    <property type="molecule type" value="Genomic_DNA"/>
</dbReference>
<feature type="region of interest" description="Disordered" evidence="1">
    <location>
        <begin position="178"/>
        <end position="200"/>
    </location>
</feature>
<comment type="caution">
    <text evidence="3">The sequence shown here is derived from an EMBL/GenBank/DDBJ whole genome shotgun (WGS) entry which is preliminary data.</text>
</comment>
<feature type="compositionally biased region" description="Basic residues" evidence="1">
    <location>
        <begin position="559"/>
        <end position="574"/>
    </location>
</feature>